<feature type="domain" description="Protein kinase" evidence="12">
    <location>
        <begin position="8"/>
        <end position="250"/>
    </location>
</feature>
<comment type="caution">
    <text evidence="13">The sequence shown here is derived from an EMBL/GenBank/DDBJ whole genome shotgun (WGS) entry which is preliminary data.</text>
</comment>
<evidence type="ECO:0000256" key="11">
    <source>
        <dbReference type="ARBA" id="ARBA00048679"/>
    </source>
</evidence>
<accession>A0A2B7WN16</accession>
<keyword evidence="7" id="KW-0158">Chromosome</keyword>
<dbReference type="SUPFAM" id="SSF56112">
    <property type="entry name" value="Protein kinase-like (PK-like)"/>
    <property type="match status" value="1"/>
</dbReference>
<gene>
    <name evidence="13" type="ORF">AJ79_08102</name>
</gene>
<keyword evidence="7" id="KW-0779">Telomere</keyword>
<dbReference type="InterPro" id="IPR011009">
    <property type="entry name" value="Kinase-like_dom_sf"/>
</dbReference>
<dbReference type="GO" id="GO:0000781">
    <property type="term" value="C:chromosome, telomeric region"/>
    <property type="evidence" value="ECO:0007669"/>
    <property type="project" value="UniProtKB-SubCell"/>
</dbReference>
<evidence type="ECO:0000313" key="14">
    <source>
        <dbReference type="Proteomes" id="UP000223968"/>
    </source>
</evidence>
<comment type="function">
    <text evidence="1">Component of the EKC/KEOPS complex that is required for the formation of a threonylcarbamoyl group on adenosine at position 37 (t(6)A37) in tRNAs that read codons beginning with adenine. The complex is probably involved in the transfer of the threonylcarbamoyl moiety of threonylcarbamoyl-AMP (TC-AMP) to the N6 group of A37. BUD32 has ATPase activity in the context of the EKC/KEOPS complex and likely plays a supporting role to the catalytic subunit KAE1. The EKC/KEOPS complex also promotes both telomere uncapping and telomere elongation. The complex is required for efficient recruitment of transcriptional coactivators.</text>
</comment>
<reference evidence="13 14" key="1">
    <citation type="submission" date="2017-10" db="EMBL/GenBank/DDBJ databases">
        <title>Comparative genomics in systemic dimorphic fungi from Ajellomycetaceae.</title>
        <authorList>
            <person name="Munoz J.F."/>
            <person name="Mcewen J.G."/>
            <person name="Clay O.K."/>
            <person name="Cuomo C.A."/>
        </authorList>
    </citation>
    <scope>NUCLEOTIDE SEQUENCE [LARGE SCALE GENOMIC DNA]</scope>
    <source>
        <strain evidence="13 14">UAMH5409</strain>
    </source>
</reference>
<evidence type="ECO:0000256" key="10">
    <source>
        <dbReference type="ARBA" id="ARBA00047899"/>
    </source>
</evidence>
<dbReference type="GO" id="GO:0004674">
    <property type="term" value="F:protein serine/threonine kinase activity"/>
    <property type="evidence" value="ECO:0007669"/>
    <property type="project" value="UniProtKB-EC"/>
</dbReference>
<evidence type="ECO:0000256" key="3">
    <source>
        <dbReference type="ARBA" id="ARBA00011534"/>
    </source>
</evidence>
<comment type="catalytic activity">
    <reaction evidence="10">
        <text>L-threonyl-[protein] + ATP = O-phospho-L-threonyl-[protein] + ADP + H(+)</text>
        <dbReference type="Rhea" id="RHEA:46608"/>
        <dbReference type="Rhea" id="RHEA-COMP:11060"/>
        <dbReference type="Rhea" id="RHEA-COMP:11605"/>
        <dbReference type="ChEBI" id="CHEBI:15378"/>
        <dbReference type="ChEBI" id="CHEBI:30013"/>
        <dbReference type="ChEBI" id="CHEBI:30616"/>
        <dbReference type="ChEBI" id="CHEBI:61977"/>
        <dbReference type="ChEBI" id="CHEBI:456216"/>
        <dbReference type="EC" id="2.7.11.1"/>
    </reaction>
</comment>
<organism evidence="13 14">
    <name type="scientific">Helicocarpus griseus UAMH5409</name>
    <dbReference type="NCBI Taxonomy" id="1447875"/>
    <lineage>
        <taxon>Eukaryota</taxon>
        <taxon>Fungi</taxon>
        <taxon>Dikarya</taxon>
        <taxon>Ascomycota</taxon>
        <taxon>Pezizomycotina</taxon>
        <taxon>Eurotiomycetes</taxon>
        <taxon>Eurotiomycetidae</taxon>
        <taxon>Onygenales</taxon>
        <taxon>Ajellomycetaceae</taxon>
        <taxon>Helicocarpus</taxon>
    </lineage>
</organism>
<dbReference type="GO" id="GO:0005524">
    <property type="term" value="F:ATP binding"/>
    <property type="evidence" value="ECO:0007669"/>
    <property type="project" value="InterPro"/>
</dbReference>
<evidence type="ECO:0000256" key="8">
    <source>
        <dbReference type="ARBA" id="ARBA00030980"/>
    </source>
</evidence>
<comment type="subcellular location">
    <subcellularLocation>
        <location evidence="2">Chromosome</location>
        <location evidence="2">Telomere</location>
    </subcellularLocation>
</comment>
<evidence type="ECO:0000256" key="2">
    <source>
        <dbReference type="ARBA" id="ARBA00004574"/>
    </source>
</evidence>
<dbReference type="EC" id="2.7.11.1" evidence="4"/>
<protein>
    <recommendedName>
        <fullName evidence="6">EKC/KEOPS complex subunit BUD32</fullName>
        <ecNumber evidence="4">2.7.11.1</ecNumber>
    </recommendedName>
    <alternativeName>
        <fullName evidence="8 9">Atypical Serine/threonine protein kinase BUD32</fullName>
    </alternativeName>
    <alternativeName>
        <fullName evidence="5">EKC/KEOPS complex subunit bud32</fullName>
    </alternativeName>
</protein>
<dbReference type="Gene3D" id="1.10.510.10">
    <property type="entry name" value="Transferase(Phosphotransferase) domain 1"/>
    <property type="match status" value="1"/>
</dbReference>
<comment type="catalytic activity">
    <reaction evidence="11">
        <text>L-seryl-[protein] + ATP = O-phospho-L-seryl-[protein] + ADP + H(+)</text>
        <dbReference type="Rhea" id="RHEA:17989"/>
        <dbReference type="Rhea" id="RHEA-COMP:9863"/>
        <dbReference type="Rhea" id="RHEA-COMP:11604"/>
        <dbReference type="ChEBI" id="CHEBI:15378"/>
        <dbReference type="ChEBI" id="CHEBI:29999"/>
        <dbReference type="ChEBI" id="CHEBI:30616"/>
        <dbReference type="ChEBI" id="CHEBI:83421"/>
        <dbReference type="ChEBI" id="CHEBI:456216"/>
        <dbReference type="EC" id="2.7.11.1"/>
    </reaction>
</comment>
<dbReference type="InterPro" id="IPR000719">
    <property type="entry name" value="Prot_kinase_dom"/>
</dbReference>
<dbReference type="PROSITE" id="PS50011">
    <property type="entry name" value="PROTEIN_KINASE_DOM"/>
    <property type="match status" value="1"/>
</dbReference>
<dbReference type="Pfam" id="PF00069">
    <property type="entry name" value="Pkinase"/>
    <property type="match status" value="1"/>
</dbReference>
<dbReference type="PANTHER" id="PTHR44167">
    <property type="entry name" value="OVARIAN-SPECIFIC SERINE/THREONINE-PROTEIN KINASE LOK-RELATED"/>
    <property type="match status" value="1"/>
</dbReference>
<dbReference type="AlphaFoldDB" id="A0A2B7WN16"/>
<dbReference type="OrthoDB" id="4062651at2759"/>
<evidence type="ECO:0000256" key="6">
    <source>
        <dbReference type="ARBA" id="ARBA00019973"/>
    </source>
</evidence>
<name>A0A2B7WN16_9EURO</name>
<evidence type="ECO:0000313" key="13">
    <source>
        <dbReference type="EMBL" id="PGH00764.1"/>
    </source>
</evidence>
<evidence type="ECO:0000256" key="1">
    <source>
        <dbReference type="ARBA" id="ARBA00003747"/>
    </source>
</evidence>
<proteinExistence type="predicted"/>
<dbReference type="EMBL" id="PDNB01000181">
    <property type="protein sequence ID" value="PGH00764.1"/>
    <property type="molecule type" value="Genomic_DNA"/>
</dbReference>
<evidence type="ECO:0000256" key="9">
    <source>
        <dbReference type="ARBA" id="ARBA00033194"/>
    </source>
</evidence>
<dbReference type="GO" id="GO:0005634">
    <property type="term" value="C:nucleus"/>
    <property type="evidence" value="ECO:0007669"/>
    <property type="project" value="TreeGrafter"/>
</dbReference>
<evidence type="ECO:0000259" key="12">
    <source>
        <dbReference type="PROSITE" id="PS50011"/>
    </source>
</evidence>
<dbReference type="Proteomes" id="UP000223968">
    <property type="component" value="Unassembled WGS sequence"/>
</dbReference>
<comment type="subunit">
    <text evidence="3">Component of the EKC/KEOPS complex composed of at least BUD32, CGI121, GON7, KAE1 and PCC1; the whole complex dimerizes.</text>
</comment>
<evidence type="ECO:0000256" key="5">
    <source>
        <dbReference type="ARBA" id="ARBA00013948"/>
    </source>
</evidence>
<evidence type="ECO:0000256" key="4">
    <source>
        <dbReference type="ARBA" id="ARBA00012513"/>
    </source>
</evidence>
<dbReference type="PROSITE" id="PS00109">
    <property type="entry name" value="PROTEIN_KINASE_TYR"/>
    <property type="match status" value="1"/>
</dbReference>
<dbReference type="STRING" id="1447875.A0A2B7WN16"/>
<dbReference type="PANTHER" id="PTHR44167:SF24">
    <property type="entry name" value="SERINE_THREONINE-PROTEIN KINASE CHK2"/>
    <property type="match status" value="1"/>
</dbReference>
<sequence length="250" mass="29128">MEIVQSNEAFKTIDGKFQFAYVKIFVRQDNILYSAKWMDRKNKPHDMSQLQDVRRVETQNRGLEVHPSWTIAPQPLDSYYIKTPSLLAYATESDLEKQILREVETCELLRKHPHRNIAFYYGCQVTRNRVSGLCFKRYTSTLQENVNPQHLNKRTFFSSGRELVDDGIKASLDGILQGIRHLHSLGLVHNDVTPSNIMFGKDNTPVLVDFGSCRRVAESLRDRRLNGHMNGMILTLRLRWRRLILTRLLN</sequence>
<evidence type="ECO:0000256" key="7">
    <source>
        <dbReference type="ARBA" id="ARBA00022895"/>
    </source>
</evidence>
<dbReference type="InterPro" id="IPR008266">
    <property type="entry name" value="Tyr_kinase_AS"/>
</dbReference>
<keyword evidence="14" id="KW-1185">Reference proteome</keyword>
<dbReference type="GO" id="GO:0044773">
    <property type="term" value="P:mitotic DNA damage checkpoint signaling"/>
    <property type="evidence" value="ECO:0007669"/>
    <property type="project" value="TreeGrafter"/>
</dbReference>